<feature type="transmembrane region" description="Helical" evidence="6">
    <location>
        <begin position="324"/>
        <end position="341"/>
    </location>
</feature>
<dbReference type="PANTHER" id="PTHR16119:SF17">
    <property type="entry name" value="TRANSMEMBRANE PROTEIN 144"/>
    <property type="match status" value="1"/>
</dbReference>
<evidence type="ECO:0000256" key="6">
    <source>
        <dbReference type="SAM" id="Phobius"/>
    </source>
</evidence>
<reference evidence="8" key="1">
    <citation type="submission" date="2022-10" db="EMBL/GenBank/DDBJ databases">
        <title>Genome assembly of Pristionchus species.</title>
        <authorList>
            <person name="Yoshida K."/>
            <person name="Sommer R.J."/>
        </authorList>
    </citation>
    <scope>NUCLEOTIDE SEQUENCE [LARGE SCALE GENOMIC DNA]</scope>
    <source>
        <strain evidence="8">RS5460</strain>
    </source>
</reference>
<comment type="subcellular location">
    <subcellularLocation>
        <location evidence="1">Membrane</location>
        <topology evidence="1">Multi-pass membrane protein</topology>
    </subcellularLocation>
</comment>
<feature type="transmembrane region" description="Helical" evidence="6">
    <location>
        <begin position="6"/>
        <end position="23"/>
    </location>
</feature>
<feature type="transmembrane region" description="Helical" evidence="6">
    <location>
        <begin position="121"/>
        <end position="138"/>
    </location>
</feature>
<feature type="transmembrane region" description="Helical" evidence="6">
    <location>
        <begin position="91"/>
        <end position="115"/>
    </location>
</feature>
<comment type="caution">
    <text evidence="7">The sequence shown here is derived from an EMBL/GenBank/DDBJ whole genome shotgun (WGS) entry which is preliminary data.</text>
</comment>
<dbReference type="AlphaFoldDB" id="A0AAN4ZN64"/>
<evidence type="ECO:0000256" key="4">
    <source>
        <dbReference type="ARBA" id="ARBA00022989"/>
    </source>
</evidence>
<evidence type="ECO:0008006" key="9">
    <source>
        <dbReference type="Google" id="ProtNLM"/>
    </source>
</evidence>
<dbReference type="EMBL" id="BTRK01000003">
    <property type="protein sequence ID" value="GMR41337.1"/>
    <property type="molecule type" value="Genomic_DNA"/>
</dbReference>
<evidence type="ECO:0000256" key="3">
    <source>
        <dbReference type="ARBA" id="ARBA00022692"/>
    </source>
</evidence>
<feature type="transmembrane region" description="Helical" evidence="6">
    <location>
        <begin position="35"/>
        <end position="54"/>
    </location>
</feature>
<sequence>GMGTATGLAACAVASLFFGSVFVPVKRHDAGNGLFVQWVMSTGILLIGLTVHAFESFPPFYPLAMLGGAFWSIGNATAVPIMGELGIGLGMLVWGLTNVLTGWACGTFGLFGTTAHPPTNVFFNALGLTCVLAGGVLFSRVRPTPKGSAGHLEEESFPVVDEAHEEDALLPPLDREGAANYIQVKGQRRVVAFVASLVAGVFYGVTFVPVIYIQDHVEKFPDASPAGLPYVFSHYCGIFLTSSVIFIVYIAVTCNKPQVNPLIVGPSLAAGFMWGIAQAAWFVANENLSQAVSFPIIGMLPGALSALWSVFYFREIRGAKNLRILSIAIGVTTVGAIFVGLSK</sequence>
<feature type="transmembrane region" description="Helical" evidence="6">
    <location>
        <begin position="232"/>
        <end position="252"/>
    </location>
</feature>
<accession>A0AAN4ZN64</accession>
<dbReference type="Proteomes" id="UP001328107">
    <property type="component" value="Unassembled WGS sequence"/>
</dbReference>
<gene>
    <name evidence="7" type="ORF">PMAYCL1PPCAC_11532</name>
</gene>
<evidence type="ECO:0000256" key="2">
    <source>
        <dbReference type="ARBA" id="ARBA00005731"/>
    </source>
</evidence>
<feature type="transmembrane region" description="Helical" evidence="6">
    <location>
        <begin position="264"/>
        <end position="284"/>
    </location>
</feature>
<evidence type="ECO:0000256" key="1">
    <source>
        <dbReference type="ARBA" id="ARBA00004141"/>
    </source>
</evidence>
<keyword evidence="5 6" id="KW-0472">Membrane</keyword>
<protein>
    <recommendedName>
        <fullName evidence="9">Transmembrane protein</fullName>
    </recommendedName>
</protein>
<dbReference type="GO" id="GO:0016020">
    <property type="term" value="C:membrane"/>
    <property type="evidence" value="ECO:0007669"/>
    <property type="project" value="UniProtKB-SubCell"/>
</dbReference>
<organism evidence="7 8">
    <name type="scientific">Pristionchus mayeri</name>
    <dbReference type="NCBI Taxonomy" id="1317129"/>
    <lineage>
        <taxon>Eukaryota</taxon>
        <taxon>Metazoa</taxon>
        <taxon>Ecdysozoa</taxon>
        <taxon>Nematoda</taxon>
        <taxon>Chromadorea</taxon>
        <taxon>Rhabditida</taxon>
        <taxon>Rhabditina</taxon>
        <taxon>Diplogasteromorpha</taxon>
        <taxon>Diplogasteroidea</taxon>
        <taxon>Neodiplogasteridae</taxon>
        <taxon>Pristionchus</taxon>
    </lineage>
</organism>
<feature type="non-terminal residue" evidence="7">
    <location>
        <position position="1"/>
    </location>
</feature>
<name>A0AAN4ZN64_9BILA</name>
<dbReference type="InterPro" id="IPR012435">
    <property type="entry name" value="TMEM144"/>
</dbReference>
<feature type="transmembrane region" description="Helical" evidence="6">
    <location>
        <begin position="190"/>
        <end position="212"/>
    </location>
</feature>
<proteinExistence type="inferred from homology"/>
<dbReference type="PANTHER" id="PTHR16119">
    <property type="entry name" value="TRANSMEMBRANE PROTEIN 144"/>
    <property type="match status" value="1"/>
</dbReference>
<evidence type="ECO:0000313" key="7">
    <source>
        <dbReference type="EMBL" id="GMR41337.1"/>
    </source>
</evidence>
<feature type="transmembrane region" description="Helical" evidence="6">
    <location>
        <begin position="60"/>
        <end position="79"/>
    </location>
</feature>
<evidence type="ECO:0000256" key="5">
    <source>
        <dbReference type="ARBA" id="ARBA00023136"/>
    </source>
</evidence>
<dbReference type="InterPro" id="IPR010651">
    <property type="entry name" value="Sugar_transport"/>
</dbReference>
<keyword evidence="8" id="KW-1185">Reference proteome</keyword>
<dbReference type="GO" id="GO:0015144">
    <property type="term" value="F:carbohydrate transmembrane transporter activity"/>
    <property type="evidence" value="ECO:0007669"/>
    <property type="project" value="InterPro"/>
</dbReference>
<comment type="similarity">
    <text evidence="2">Belongs to the TMEM144 family.</text>
</comment>
<feature type="transmembrane region" description="Helical" evidence="6">
    <location>
        <begin position="290"/>
        <end position="312"/>
    </location>
</feature>
<keyword evidence="4 6" id="KW-1133">Transmembrane helix</keyword>
<keyword evidence="3 6" id="KW-0812">Transmembrane</keyword>
<dbReference type="Pfam" id="PF07857">
    <property type="entry name" value="TMEM144"/>
    <property type="match status" value="1"/>
</dbReference>
<evidence type="ECO:0000313" key="8">
    <source>
        <dbReference type="Proteomes" id="UP001328107"/>
    </source>
</evidence>